<gene>
    <name evidence="1" type="ORF">Bpfe_005655</name>
</gene>
<reference evidence="1" key="2">
    <citation type="submission" date="2023-04" db="EMBL/GenBank/DDBJ databases">
        <authorList>
            <person name="Bu L."/>
            <person name="Lu L."/>
            <person name="Laidemitt M.R."/>
            <person name="Zhang S.M."/>
            <person name="Mutuku M."/>
            <person name="Mkoji G."/>
            <person name="Steinauer M."/>
            <person name="Loker E.S."/>
        </authorList>
    </citation>
    <scope>NUCLEOTIDE SEQUENCE</scope>
    <source>
        <strain evidence="1">KasaAsao</strain>
        <tissue evidence="1">Whole Snail</tissue>
    </source>
</reference>
<keyword evidence="1" id="KW-0675">Receptor</keyword>
<evidence type="ECO:0000313" key="2">
    <source>
        <dbReference type="Proteomes" id="UP001233172"/>
    </source>
</evidence>
<name>A0AAD8C248_BIOPF</name>
<dbReference type="Proteomes" id="UP001233172">
    <property type="component" value="Unassembled WGS sequence"/>
</dbReference>
<protein>
    <submittedName>
        <fullName evidence="1">Platelet endothelial aggregation receptor 1</fullName>
    </submittedName>
</protein>
<dbReference type="EMBL" id="JASAOG010000015">
    <property type="protein sequence ID" value="KAK0065097.1"/>
    <property type="molecule type" value="Genomic_DNA"/>
</dbReference>
<accession>A0AAD8C248</accession>
<organism evidence="1 2">
    <name type="scientific">Biomphalaria pfeifferi</name>
    <name type="common">Bloodfluke planorb</name>
    <name type="synonym">Freshwater snail</name>
    <dbReference type="NCBI Taxonomy" id="112525"/>
    <lineage>
        <taxon>Eukaryota</taxon>
        <taxon>Metazoa</taxon>
        <taxon>Spiralia</taxon>
        <taxon>Lophotrochozoa</taxon>
        <taxon>Mollusca</taxon>
        <taxon>Gastropoda</taxon>
        <taxon>Heterobranchia</taxon>
        <taxon>Euthyneura</taxon>
        <taxon>Panpulmonata</taxon>
        <taxon>Hygrophila</taxon>
        <taxon>Lymnaeoidea</taxon>
        <taxon>Planorbidae</taxon>
        <taxon>Biomphalaria</taxon>
    </lineage>
</organism>
<dbReference type="AlphaFoldDB" id="A0AAD8C248"/>
<proteinExistence type="predicted"/>
<sequence>CVEGKFGLNCLSSCESKCYNTSCDQVTGVCNKGCLGYSNPPNCMERCVDDKWGQNCQHSCKSSCHNNSCDRVSGDCDSECNGYEDPPNCAM</sequence>
<reference evidence="1" key="1">
    <citation type="journal article" date="2023" name="PLoS Negl. Trop. Dis.">
        <title>A genome sequence for Biomphalaria pfeifferi, the major vector snail for the human-infecting parasite Schistosoma mansoni.</title>
        <authorList>
            <person name="Bu L."/>
            <person name="Lu L."/>
            <person name="Laidemitt M.R."/>
            <person name="Zhang S.M."/>
            <person name="Mutuku M."/>
            <person name="Mkoji G."/>
            <person name="Steinauer M."/>
            <person name="Loker E.S."/>
        </authorList>
    </citation>
    <scope>NUCLEOTIDE SEQUENCE</scope>
    <source>
        <strain evidence="1">KasaAsao</strain>
    </source>
</reference>
<comment type="caution">
    <text evidence="1">The sequence shown here is derived from an EMBL/GenBank/DDBJ whole genome shotgun (WGS) entry which is preliminary data.</text>
</comment>
<feature type="non-terminal residue" evidence="1">
    <location>
        <position position="91"/>
    </location>
</feature>
<evidence type="ECO:0000313" key="1">
    <source>
        <dbReference type="EMBL" id="KAK0065097.1"/>
    </source>
</evidence>
<feature type="non-terminal residue" evidence="1">
    <location>
        <position position="1"/>
    </location>
</feature>
<dbReference type="Gene3D" id="2.170.300.10">
    <property type="entry name" value="Tie2 ligand-binding domain superfamily"/>
    <property type="match status" value="1"/>
</dbReference>
<keyword evidence="2" id="KW-1185">Reference proteome</keyword>